<organism evidence="1 2">
    <name type="scientific">Trifolium subterraneum</name>
    <name type="common">Subterranean clover</name>
    <dbReference type="NCBI Taxonomy" id="3900"/>
    <lineage>
        <taxon>Eukaryota</taxon>
        <taxon>Viridiplantae</taxon>
        <taxon>Streptophyta</taxon>
        <taxon>Embryophyta</taxon>
        <taxon>Tracheophyta</taxon>
        <taxon>Spermatophyta</taxon>
        <taxon>Magnoliopsida</taxon>
        <taxon>eudicotyledons</taxon>
        <taxon>Gunneridae</taxon>
        <taxon>Pentapetalae</taxon>
        <taxon>rosids</taxon>
        <taxon>fabids</taxon>
        <taxon>Fabales</taxon>
        <taxon>Fabaceae</taxon>
        <taxon>Papilionoideae</taxon>
        <taxon>50 kb inversion clade</taxon>
        <taxon>NPAAA clade</taxon>
        <taxon>Hologalegina</taxon>
        <taxon>IRL clade</taxon>
        <taxon>Trifolieae</taxon>
        <taxon>Trifolium</taxon>
    </lineage>
</organism>
<gene>
    <name evidence="1" type="ORF">TSUD_163860</name>
</gene>
<name>A0A2Z6N510_TRISU</name>
<evidence type="ECO:0000313" key="1">
    <source>
        <dbReference type="EMBL" id="GAU38811.1"/>
    </source>
</evidence>
<sequence length="60" mass="6953">MPNAKTQMHWYGSFAFCWSCHGCEMHWYGRGGRFRGVSSSRLTWHDCDTPCHSRGQVSDL</sequence>
<proteinExistence type="predicted"/>
<dbReference type="Proteomes" id="UP000242715">
    <property type="component" value="Unassembled WGS sequence"/>
</dbReference>
<evidence type="ECO:0000313" key="2">
    <source>
        <dbReference type="Proteomes" id="UP000242715"/>
    </source>
</evidence>
<reference evidence="2" key="1">
    <citation type="journal article" date="2017" name="Front. Plant Sci.">
        <title>Climate Clever Clovers: New Paradigm to Reduce the Environmental Footprint of Ruminants by Breeding Low Methanogenic Forages Utilizing Haplotype Variation.</title>
        <authorList>
            <person name="Kaur P."/>
            <person name="Appels R."/>
            <person name="Bayer P.E."/>
            <person name="Keeble-Gagnere G."/>
            <person name="Wang J."/>
            <person name="Hirakawa H."/>
            <person name="Shirasawa K."/>
            <person name="Vercoe P."/>
            <person name="Stefanova K."/>
            <person name="Durmic Z."/>
            <person name="Nichols P."/>
            <person name="Revell C."/>
            <person name="Isobe S.N."/>
            <person name="Edwards D."/>
            <person name="Erskine W."/>
        </authorList>
    </citation>
    <scope>NUCLEOTIDE SEQUENCE [LARGE SCALE GENOMIC DNA]</scope>
    <source>
        <strain evidence="2">cv. Daliak</strain>
    </source>
</reference>
<dbReference type="AlphaFoldDB" id="A0A2Z6N510"/>
<keyword evidence="2" id="KW-1185">Reference proteome</keyword>
<dbReference type="EMBL" id="DF973732">
    <property type="protein sequence ID" value="GAU38811.1"/>
    <property type="molecule type" value="Genomic_DNA"/>
</dbReference>
<protein>
    <submittedName>
        <fullName evidence="1">Uncharacterized protein</fullName>
    </submittedName>
</protein>
<accession>A0A2Z6N510</accession>